<organism evidence="7 8">
    <name type="scientific">Pristionchus fissidentatus</name>
    <dbReference type="NCBI Taxonomy" id="1538716"/>
    <lineage>
        <taxon>Eukaryota</taxon>
        <taxon>Metazoa</taxon>
        <taxon>Ecdysozoa</taxon>
        <taxon>Nematoda</taxon>
        <taxon>Chromadorea</taxon>
        <taxon>Rhabditida</taxon>
        <taxon>Rhabditina</taxon>
        <taxon>Diplogasteromorpha</taxon>
        <taxon>Diplogasteroidea</taxon>
        <taxon>Neodiplogasteridae</taxon>
        <taxon>Pristionchus</taxon>
    </lineage>
</organism>
<evidence type="ECO:0000256" key="1">
    <source>
        <dbReference type="ARBA" id="ARBA00004141"/>
    </source>
</evidence>
<proteinExistence type="predicted"/>
<evidence type="ECO:0000259" key="6">
    <source>
        <dbReference type="Pfam" id="PF12698"/>
    </source>
</evidence>
<gene>
    <name evidence="7" type="ORF">PFISCL1PPCAC_27523</name>
</gene>
<feature type="transmembrane region" description="Helical" evidence="5">
    <location>
        <begin position="147"/>
        <end position="168"/>
    </location>
</feature>
<evidence type="ECO:0000256" key="5">
    <source>
        <dbReference type="SAM" id="Phobius"/>
    </source>
</evidence>
<sequence>RVGVRRRSNDNLYFNCETINERSEACEAIKNDMDRHCNRFACFPHEIGLNYGEYLKIVKFNGSSYTATVTNSENVNSPEFVTASEEFELPRPLPFSPTATTRFHVSALVLFGEEHGYFGEVNDKVFPVAEYYQSSNSIVFADQKSAMYSYLIVLLIPVFASLQLATALGNEIRSEIKDYLHAMGFTRFIYLLHHILIAMAKSLPFIVAVSFILFYPNLEFVWLFFVTFLFYYISCLAVAITIATVIHNH</sequence>
<keyword evidence="2 5" id="KW-0812">Transmembrane</keyword>
<dbReference type="AlphaFoldDB" id="A0AAV5WV51"/>
<feature type="transmembrane region" description="Helical" evidence="5">
    <location>
        <begin position="188"/>
        <end position="214"/>
    </location>
</feature>
<name>A0AAV5WV51_9BILA</name>
<dbReference type="InterPro" id="IPR013525">
    <property type="entry name" value="ABC2_TM"/>
</dbReference>
<dbReference type="GO" id="GO:0140359">
    <property type="term" value="F:ABC-type transporter activity"/>
    <property type="evidence" value="ECO:0007669"/>
    <property type="project" value="InterPro"/>
</dbReference>
<comment type="caution">
    <text evidence="7">The sequence shown here is derived from an EMBL/GenBank/DDBJ whole genome shotgun (WGS) entry which is preliminary data.</text>
</comment>
<dbReference type="EMBL" id="BTSY01000007">
    <property type="protein sequence ID" value="GMT36226.1"/>
    <property type="molecule type" value="Genomic_DNA"/>
</dbReference>
<keyword evidence="3 5" id="KW-1133">Transmembrane helix</keyword>
<evidence type="ECO:0000313" key="8">
    <source>
        <dbReference type="Proteomes" id="UP001432322"/>
    </source>
</evidence>
<accession>A0AAV5WV51</accession>
<keyword evidence="8" id="KW-1185">Reference proteome</keyword>
<dbReference type="Pfam" id="PF12698">
    <property type="entry name" value="ABC2_membrane_3"/>
    <property type="match status" value="1"/>
</dbReference>
<feature type="domain" description="ABC-2 type transporter transmembrane" evidence="6">
    <location>
        <begin position="143"/>
        <end position="248"/>
    </location>
</feature>
<evidence type="ECO:0000256" key="4">
    <source>
        <dbReference type="ARBA" id="ARBA00023136"/>
    </source>
</evidence>
<protein>
    <recommendedName>
        <fullName evidence="6">ABC-2 type transporter transmembrane domain-containing protein</fullName>
    </recommendedName>
</protein>
<reference evidence="7" key="1">
    <citation type="submission" date="2023-10" db="EMBL/GenBank/DDBJ databases">
        <title>Genome assembly of Pristionchus species.</title>
        <authorList>
            <person name="Yoshida K."/>
            <person name="Sommer R.J."/>
        </authorList>
    </citation>
    <scope>NUCLEOTIDE SEQUENCE</scope>
    <source>
        <strain evidence="7">RS5133</strain>
    </source>
</reference>
<dbReference type="GO" id="GO:0016020">
    <property type="term" value="C:membrane"/>
    <property type="evidence" value="ECO:0007669"/>
    <property type="project" value="UniProtKB-SubCell"/>
</dbReference>
<feature type="non-terminal residue" evidence="7">
    <location>
        <position position="1"/>
    </location>
</feature>
<keyword evidence="4 5" id="KW-0472">Membrane</keyword>
<evidence type="ECO:0000313" key="7">
    <source>
        <dbReference type="EMBL" id="GMT36226.1"/>
    </source>
</evidence>
<evidence type="ECO:0000256" key="2">
    <source>
        <dbReference type="ARBA" id="ARBA00022692"/>
    </source>
</evidence>
<feature type="non-terminal residue" evidence="7">
    <location>
        <position position="249"/>
    </location>
</feature>
<evidence type="ECO:0000256" key="3">
    <source>
        <dbReference type="ARBA" id="ARBA00022989"/>
    </source>
</evidence>
<feature type="transmembrane region" description="Helical" evidence="5">
    <location>
        <begin position="220"/>
        <end position="246"/>
    </location>
</feature>
<dbReference type="Proteomes" id="UP001432322">
    <property type="component" value="Unassembled WGS sequence"/>
</dbReference>
<comment type="subcellular location">
    <subcellularLocation>
        <location evidence="1">Membrane</location>
        <topology evidence="1">Multi-pass membrane protein</topology>
    </subcellularLocation>
</comment>